<keyword evidence="3" id="KW-1185">Reference proteome</keyword>
<dbReference type="EMBL" id="AVOT02112916">
    <property type="protein sequence ID" value="MBW0582600.1"/>
    <property type="molecule type" value="Genomic_DNA"/>
</dbReference>
<comment type="caution">
    <text evidence="2">The sequence shown here is derived from an EMBL/GenBank/DDBJ whole genome shotgun (WGS) entry which is preliminary data.</text>
</comment>
<organism evidence="2 3">
    <name type="scientific">Austropuccinia psidii MF-1</name>
    <dbReference type="NCBI Taxonomy" id="1389203"/>
    <lineage>
        <taxon>Eukaryota</taxon>
        <taxon>Fungi</taxon>
        <taxon>Dikarya</taxon>
        <taxon>Basidiomycota</taxon>
        <taxon>Pucciniomycotina</taxon>
        <taxon>Pucciniomycetes</taxon>
        <taxon>Pucciniales</taxon>
        <taxon>Sphaerophragmiaceae</taxon>
        <taxon>Austropuccinia</taxon>
    </lineage>
</organism>
<reference evidence="2" key="1">
    <citation type="submission" date="2021-03" db="EMBL/GenBank/DDBJ databases">
        <title>Draft genome sequence of rust myrtle Austropuccinia psidii MF-1, a brazilian biotype.</title>
        <authorList>
            <person name="Quecine M.C."/>
            <person name="Pachon D.M.R."/>
            <person name="Bonatelli M.L."/>
            <person name="Correr F.H."/>
            <person name="Franceschini L.M."/>
            <person name="Leite T.F."/>
            <person name="Margarido G.R.A."/>
            <person name="Almeida C.A."/>
            <person name="Ferrarezi J.A."/>
            <person name="Labate C.A."/>
        </authorList>
    </citation>
    <scope>NUCLEOTIDE SEQUENCE</scope>
    <source>
        <strain evidence="2">MF-1</strain>
    </source>
</reference>
<name>A0A9Q3KJ60_9BASI</name>
<dbReference type="Proteomes" id="UP000765509">
    <property type="component" value="Unassembled WGS sequence"/>
</dbReference>
<accession>A0A9Q3KJ60</accession>
<evidence type="ECO:0000256" key="1">
    <source>
        <dbReference type="SAM" id="MobiDB-lite"/>
    </source>
</evidence>
<protein>
    <submittedName>
        <fullName evidence="2">Uncharacterized protein</fullName>
    </submittedName>
</protein>
<feature type="compositionally biased region" description="Polar residues" evidence="1">
    <location>
        <begin position="28"/>
        <end position="44"/>
    </location>
</feature>
<sequence length="174" mass="20466">ENDGLESPLNLDPLINNDDDLVQVENLQDESQSKSITHSTQKHNQALMPNLNDKSGSRKRPMDMFAVTYANLLESWQKAHETSENAGLEWDRERWNEGKASNMERQWFEDLKLQKQMEFEEKQHTKKYEFEKGKWNCELEFKEKQCHMDLTIVALSPSRPIVELECILTLINKK</sequence>
<gene>
    <name evidence="2" type="ORF">O181_122315</name>
</gene>
<feature type="non-terminal residue" evidence="2">
    <location>
        <position position="1"/>
    </location>
</feature>
<evidence type="ECO:0000313" key="3">
    <source>
        <dbReference type="Proteomes" id="UP000765509"/>
    </source>
</evidence>
<dbReference type="AlphaFoldDB" id="A0A9Q3KJ60"/>
<proteinExistence type="predicted"/>
<feature type="region of interest" description="Disordered" evidence="1">
    <location>
        <begin position="28"/>
        <end position="59"/>
    </location>
</feature>
<evidence type="ECO:0000313" key="2">
    <source>
        <dbReference type="EMBL" id="MBW0582600.1"/>
    </source>
</evidence>